<comment type="similarity">
    <text evidence="1">Belongs to the YciI family.</text>
</comment>
<dbReference type="InterPro" id="IPR011008">
    <property type="entry name" value="Dimeric_a/b-barrel"/>
</dbReference>
<proteinExistence type="inferred from homology"/>
<organism evidence="3 4">
    <name type="scientific">Streptantibioticus parmotrematis</name>
    <dbReference type="NCBI Taxonomy" id="2873249"/>
    <lineage>
        <taxon>Bacteria</taxon>
        <taxon>Bacillati</taxon>
        <taxon>Actinomycetota</taxon>
        <taxon>Actinomycetes</taxon>
        <taxon>Kitasatosporales</taxon>
        <taxon>Streptomycetaceae</taxon>
        <taxon>Streptantibioticus</taxon>
    </lineage>
</organism>
<dbReference type="PANTHER" id="PTHR37828:SF1">
    <property type="entry name" value="YCII-RELATED DOMAIN-CONTAINING PROTEIN"/>
    <property type="match status" value="1"/>
</dbReference>
<dbReference type="EMBL" id="JAINVZ010000003">
    <property type="protein sequence ID" value="MBY8884290.1"/>
    <property type="molecule type" value="Genomic_DNA"/>
</dbReference>
<dbReference type="Gene3D" id="3.30.70.1060">
    <property type="entry name" value="Dimeric alpha+beta barrel"/>
    <property type="match status" value="1"/>
</dbReference>
<accession>A0ABS7QMB0</accession>
<keyword evidence="4" id="KW-1185">Reference proteome</keyword>
<name>A0ABS7QMB0_9ACTN</name>
<evidence type="ECO:0000313" key="4">
    <source>
        <dbReference type="Proteomes" id="UP001198565"/>
    </source>
</evidence>
<feature type="domain" description="YCII-related" evidence="2">
    <location>
        <begin position="1"/>
        <end position="81"/>
    </location>
</feature>
<evidence type="ECO:0000256" key="1">
    <source>
        <dbReference type="ARBA" id="ARBA00007689"/>
    </source>
</evidence>
<dbReference type="Proteomes" id="UP001198565">
    <property type="component" value="Unassembled WGS sequence"/>
</dbReference>
<sequence>MFVVELTYTAPLDRVDALLERHVAWLEEQYAAGVLLASGRKNPRDGGVLLAVAPDRAAIEALVATDPFHEGGVAEYRVLEFAATKTAPALEQYREQLPA</sequence>
<dbReference type="SUPFAM" id="SSF54909">
    <property type="entry name" value="Dimeric alpha+beta barrel"/>
    <property type="match status" value="1"/>
</dbReference>
<comment type="caution">
    <text evidence="3">The sequence shown here is derived from an EMBL/GenBank/DDBJ whole genome shotgun (WGS) entry which is preliminary data.</text>
</comment>
<evidence type="ECO:0000313" key="3">
    <source>
        <dbReference type="EMBL" id="MBY8884290.1"/>
    </source>
</evidence>
<dbReference type="RefSeq" id="WP_222974542.1">
    <property type="nucleotide sequence ID" value="NZ_JAINVZ010000003.1"/>
</dbReference>
<reference evidence="3 4" key="1">
    <citation type="submission" date="2021-08" db="EMBL/GenBank/DDBJ databases">
        <title>Streptomyces sp. PTM05 isolated from lichen.</title>
        <authorList>
            <person name="Somphong A."/>
            <person name="Phongsopitanun W."/>
            <person name="Tanasupawat S."/>
        </authorList>
    </citation>
    <scope>NUCLEOTIDE SEQUENCE [LARGE SCALE GENOMIC DNA]</scope>
    <source>
        <strain evidence="3 4">Ptm05</strain>
    </source>
</reference>
<dbReference type="InterPro" id="IPR005545">
    <property type="entry name" value="YCII"/>
</dbReference>
<protein>
    <submittedName>
        <fullName evidence="3">YciI family protein</fullName>
    </submittedName>
</protein>
<gene>
    <name evidence="3" type="ORF">K7472_05435</name>
</gene>
<dbReference type="PANTHER" id="PTHR37828">
    <property type="entry name" value="GSR2449 PROTEIN"/>
    <property type="match status" value="1"/>
</dbReference>
<evidence type="ECO:0000259" key="2">
    <source>
        <dbReference type="Pfam" id="PF03795"/>
    </source>
</evidence>
<dbReference type="Pfam" id="PF03795">
    <property type="entry name" value="YCII"/>
    <property type="match status" value="1"/>
</dbReference>